<dbReference type="Gene3D" id="1.10.10.10">
    <property type="entry name" value="Winged helix-like DNA-binding domain superfamily/Winged helix DNA-binding domain"/>
    <property type="match status" value="1"/>
</dbReference>
<reference evidence="4 5" key="1">
    <citation type="submission" date="2015-01" db="EMBL/GenBank/DDBJ databases">
        <title>Evolution of Trichinella species and genotypes.</title>
        <authorList>
            <person name="Korhonen P.K."/>
            <person name="Edoardo P."/>
            <person name="Giuseppe L.R."/>
            <person name="Gasser R.B."/>
        </authorList>
    </citation>
    <scope>NUCLEOTIDE SEQUENCE [LARGE SCALE GENOMIC DNA]</scope>
    <source>
        <strain evidence="4">ISS2496</strain>
    </source>
</reference>
<dbReference type="EMBL" id="JYDQ01000045">
    <property type="protein sequence ID" value="KRY18522.1"/>
    <property type="molecule type" value="Genomic_DNA"/>
</dbReference>
<proteinExistence type="predicted"/>
<comment type="subcellular location">
    <subcellularLocation>
        <location evidence="1">Nucleus</location>
    </subcellularLocation>
</comment>
<dbReference type="AlphaFoldDB" id="A0A0V1A2A9"/>
<evidence type="ECO:0000313" key="5">
    <source>
        <dbReference type="Proteomes" id="UP000054783"/>
    </source>
</evidence>
<name>A0A0V1A2A9_9BILA</name>
<feature type="region of interest" description="Disordered" evidence="3">
    <location>
        <begin position="760"/>
        <end position="780"/>
    </location>
</feature>
<comment type="caution">
    <text evidence="4">The sequence shown here is derived from an EMBL/GenBank/DDBJ whole genome shotgun (WGS) entry which is preliminary data.</text>
</comment>
<dbReference type="Proteomes" id="UP000054783">
    <property type="component" value="Unassembled WGS sequence"/>
</dbReference>
<evidence type="ECO:0000313" key="4">
    <source>
        <dbReference type="EMBL" id="KRY18522.1"/>
    </source>
</evidence>
<dbReference type="PANTHER" id="PTHR12558:SF36">
    <property type="entry name" value="ANAPHASE-PROMOTING COMPLEX SUBUNIT 7"/>
    <property type="match status" value="1"/>
</dbReference>
<gene>
    <name evidence="4" type="primary">rab-33</name>
    <name evidence="4" type="ORF">T12_10945</name>
</gene>
<dbReference type="InterPro" id="IPR011990">
    <property type="entry name" value="TPR-like_helical_dom_sf"/>
</dbReference>
<dbReference type="Gene3D" id="1.25.40.10">
    <property type="entry name" value="Tetratricopeptide repeat domain"/>
    <property type="match status" value="2"/>
</dbReference>
<dbReference type="SUPFAM" id="SSF48452">
    <property type="entry name" value="TPR-like"/>
    <property type="match status" value="2"/>
</dbReference>
<dbReference type="GO" id="GO:0005680">
    <property type="term" value="C:anaphase-promoting complex"/>
    <property type="evidence" value="ECO:0007669"/>
    <property type="project" value="TreeGrafter"/>
</dbReference>
<dbReference type="InterPro" id="IPR009057">
    <property type="entry name" value="Homeodomain-like_sf"/>
</dbReference>
<organism evidence="4 5">
    <name type="scientific">Trichinella patagoniensis</name>
    <dbReference type="NCBI Taxonomy" id="990121"/>
    <lineage>
        <taxon>Eukaryota</taxon>
        <taxon>Metazoa</taxon>
        <taxon>Ecdysozoa</taxon>
        <taxon>Nematoda</taxon>
        <taxon>Enoplea</taxon>
        <taxon>Dorylaimia</taxon>
        <taxon>Trichinellida</taxon>
        <taxon>Trichinellidae</taxon>
        <taxon>Trichinella</taxon>
    </lineage>
</organism>
<keyword evidence="2" id="KW-0802">TPR repeat</keyword>
<evidence type="ECO:0000256" key="2">
    <source>
        <dbReference type="ARBA" id="ARBA00022803"/>
    </source>
</evidence>
<protein>
    <submittedName>
        <fullName evidence="4">Anaphase-promoting complex subunit 7</fullName>
    </submittedName>
</protein>
<dbReference type="SUPFAM" id="SSF46689">
    <property type="entry name" value="Homeodomain-like"/>
    <property type="match status" value="1"/>
</dbReference>
<dbReference type="SMART" id="SM00028">
    <property type="entry name" value="TPR"/>
    <property type="match status" value="5"/>
</dbReference>
<dbReference type="InterPro" id="IPR036388">
    <property type="entry name" value="WH-like_DNA-bd_sf"/>
</dbReference>
<sequence length="805" mass="91735">MPGMSTTRNGKVLRLEQKLKVNKRLDSGESFRKIAENVGVDLSTVSDICRSRRQLCNFVSHMDTSTCVKVCSGLVCIWYVHMVAYHMNRDPKQKETSTTPYEEWFGKRPPIEHLWAFSCDVYILFPDLHRKKFVPKARKVVFNNWFYDFLLTMDLRRAETDHCIYVSAPGVEFHIILGLYVDDDILCCSDLTVDFNTLFLSMPPIRLCVAKKLETVETIKRMSVLVDALYAMACREMYDDVLYLASILKTKDDVCLGFLQAEDRYRLMHCYALVLFEHGYFPKARVILDESLPDLKKLETLPNVGITESLESMSVTDARADDELRIAKCLMKIGSFNDAIVLLERLTPRYRSGRIIVRLAECYYKTNEIGKAIKIYKEILSEFPYALYTLVRLLNLGIPPDEMKQTISDWTSESGHTVRDLLGAWWFDDWFDAQLEIVSRNRLTGLAHLKKAIARLKGNPLILRQLARVSRECGLMLEAVSYYEECFSVDPYDPEVPDADRYISLLLSLSKTSEAEAVLDHLVTHFRESVQTYAALAYCSKFWSSRKLAFGYAKMAQGLSSDPHVDGYLINGILMSERGSTETAVSLLRKTLDMDRTRFEAYEALVNMFLKNGNLNEAESTLHNCMNVLGGTAPVLALCAKVLLNNNHEQQGMQTLNHALKLAPNYLPAICTLADYYIKNYDYELAEAKLTTAMSVYPSHPELIRIMRTVKWKLGKISEYRNYSKMIEETGPVSDKLSFIKCDELLGLFAAEDSKGIGGKENFSKNDSFENASSSTRDDQSSELARFWSEMSRLSKIIAASTKVD</sequence>
<dbReference type="GO" id="GO:0045842">
    <property type="term" value="P:positive regulation of mitotic metaphase/anaphase transition"/>
    <property type="evidence" value="ECO:0007669"/>
    <property type="project" value="TreeGrafter"/>
</dbReference>
<dbReference type="GO" id="GO:0016567">
    <property type="term" value="P:protein ubiquitination"/>
    <property type="evidence" value="ECO:0007669"/>
    <property type="project" value="TreeGrafter"/>
</dbReference>
<keyword evidence="5" id="KW-1185">Reference proteome</keyword>
<evidence type="ECO:0000256" key="1">
    <source>
        <dbReference type="ARBA" id="ARBA00004123"/>
    </source>
</evidence>
<dbReference type="Pfam" id="PF13174">
    <property type="entry name" value="TPR_6"/>
    <property type="match status" value="1"/>
</dbReference>
<accession>A0A0V1A2A9</accession>
<dbReference type="PANTHER" id="PTHR12558">
    <property type="entry name" value="CELL DIVISION CYCLE 16,23,27"/>
    <property type="match status" value="1"/>
</dbReference>
<dbReference type="GO" id="GO:0051301">
    <property type="term" value="P:cell division"/>
    <property type="evidence" value="ECO:0007669"/>
    <property type="project" value="TreeGrafter"/>
</dbReference>
<dbReference type="OrthoDB" id="308440at2759"/>
<evidence type="ECO:0000256" key="3">
    <source>
        <dbReference type="SAM" id="MobiDB-lite"/>
    </source>
</evidence>
<dbReference type="InterPro" id="IPR019734">
    <property type="entry name" value="TPR_rpt"/>
</dbReference>
<dbReference type="STRING" id="990121.A0A0V1A2A9"/>